<feature type="signal peptide" evidence="2">
    <location>
        <begin position="1"/>
        <end position="25"/>
    </location>
</feature>
<evidence type="ECO:0000256" key="2">
    <source>
        <dbReference type="SAM" id="SignalP"/>
    </source>
</evidence>
<feature type="region of interest" description="Disordered" evidence="1">
    <location>
        <begin position="160"/>
        <end position="180"/>
    </location>
</feature>
<feature type="chain" id="PRO_5045489851" evidence="2">
    <location>
        <begin position="26"/>
        <end position="180"/>
    </location>
</feature>
<evidence type="ECO:0000313" key="4">
    <source>
        <dbReference type="Proteomes" id="UP001187066"/>
    </source>
</evidence>
<gene>
    <name evidence="3" type="ORF">R4P48_21920</name>
</gene>
<dbReference type="Proteomes" id="UP001187066">
    <property type="component" value="Unassembled WGS sequence"/>
</dbReference>
<dbReference type="EMBL" id="JAWLOF010000024">
    <property type="protein sequence ID" value="MDV7025316.1"/>
    <property type="molecule type" value="Genomic_DNA"/>
</dbReference>
<name>A0ABU4E9H3_9ENTR</name>
<evidence type="ECO:0000313" key="3">
    <source>
        <dbReference type="EMBL" id="MDV7025316.1"/>
    </source>
</evidence>
<dbReference type="RefSeq" id="WP_151603651.1">
    <property type="nucleotide sequence ID" value="NZ_JAWLOF010000024.1"/>
</dbReference>
<proteinExistence type="predicted"/>
<comment type="caution">
    <text evidence="3">The sequence shown here is derived from an EMBL/GenBank/DDBJ whole genome shotgun (WGS) entry which is preliminary data.</text>
</comment>
<sequence length="180" mass="19730">MKNLNLFRNSLLAAILGLTTFHASAAWTVNGTFCQSNSDNGQMLLRIRPSTIGMIENKPQCNGRGAFELTGSNFGVNDTVYPSSVMCNSQSQYQAVQTTAATRDIQSIISTLKANKKVTINTFGSAFTFNTADFSRVCAAIINQSAPAFDPQAAYKRDMEKMGYEQGQDGQWRKKSKPAY</sequence>
<reference evidence="3 4" key="1">
    <citation type="submission" date="2023-10" db="EMBL/GenBank/DDBJ databases">
        <authorList>
            <person name="Dale J."/>
        </authorList>
    </citation>
    <scope>NUCLEOTIDE SEQUENCE [LARGE SCALE GENOMIC DNA]</scope>
    <source>
        <strain evidence="3 4">2023EL-00970</strain>
    </source>
</reference>
<keyword evidence="2" id="KW-0732">Signal</keyword>
<protein>
    <submittedName>
        <fullName evidence="3">Uncharacterized protein</fullName>
    </submittedName>
</protein>
<evidence type="ECO:0000256" key="1">
    <source>
        <dbReference type="SAM" id="MobiDB-lite"/>
    </source>
</evidence>
<accession>A0ABU4E9H3</accession>
<keyword evidence="4" id="KW-1185">Reference proteome</keyword>
<organism evidence="3 4">
    <name type="scientific">Atlantibacter subterraneus</name>
    <dbReference type="NCBI Taxonomy" id="255519"/>
    <lineage>
        <taxon>Bacteria</taxon>
        <taxon>Pseudomonadati</taxon>
        <taxon>Pseudomonadota</taxon>
        <taxon>Gammaproteobacteria</taxon>
        <taxon>Enterobacterales</taxon>
        <taxon>Enterobacteriaceae</taxon>
        <taxon>Atlantibacter</taxon>
    </lineage>
</organism>